<reference evidence="2" key="1">
    <citation type="submission" date="2016-04" db="EMBL/GenBank/DDBJ databases">
        <authorList>
            <person name="Evans L.H."/>
            <person name="Alamgir A."/>
            <person name="Owens N."/>
            <person name="Weber N.D."/>
            <person name="Virtaneva K."/>
            <person name="Barbian K."/>
            <person name="Babar A."/>
            <person name="Rosenke K."/>
        </authorList>
    </citation>
    <scope>NUCLEOTIDE SEQUENCE</scope>
    <source>
        <strain evidence="2">86</strain>
    </source>
</reference>
<protein>
    <recommendedName>
        <fullName evidence="3">Secreted protein</fullName>
    </recommendedName>
</protein>
<keyword evidence="1" id="KW-0732">Signal</keyword>
<evidence type="ECO:0008006" key="3">
    <source>
        <dbReference type="Google" id="ProtNLM"/>
    </source>
</evidence>
<feature type="chain" id="PRO_5013007603" description="Secreted protein" evidence="1">
    <location>
        <begin position="25"/>
        <end position="155"/>
    </location>
</feature>
<dbReference type="AlphaFoldDB" id="A0A212KMZ9"/>
<gene>
    <name evidence="2" type="ORF">KL86APRO_40042</name>
</gene>
<evidence type="ECO:0000256" key="1">
    <source>
        <dbReference type="SAM" id="SignalP"/>
    </source>
</evidence>
<name>A0A212KMZ9_9PROT</name>
<accession>A0A212KMZ9</accession>
<feature type="signal peptide" evidence="1">
    <location>
        <begin position="1"/>
        <end position="24"/>
    </location>
</feature>
<sequence length="155" mass="16670">MLKRMIPAMLVAAVLAGAPTPGRAEGINVDFPANLSERDKEVMTGALQILMLKCPDLPKYWDQLSGGTAAFLPSFVAENSGLKKARGWGRMVELTATVKGDAKLPKGWDGWNHTLSWRMGGGEKPGIFIVKPQAARFCGKTGSDVSIDAPLQFID</sequence>
<evidence type="ECO:0000313" key="2">
    <source>
        <dbReference type="EMBL" id="SBW13020.1"/>
    </source>
</evidence>
<organism evidence="2">
    <name type="scientific">uncultured Alphaproteobacteria bacterium</name>
    <dbReference type="NCBI Taxonomy" id="91750"/>
    <lineage>
        <taxon>Bacteria</taxon>
        <taxon>Pseudomonadati</taxon>
        <taxon>Pseudomonadota</taxon>
        <taxon>Alphaproteobacteria</taxon>
        <taxon>environmental samples</taxon>
    </lineage>
</organism>
<dbReference type="EMBL" id="FLUO01000004">
    <property type="protein sequence ID" value="SBW13020.1"/>
    <property type="molecule type" value="Genomic_DNA"/>
</dbReference>
<proteinExistence type="predicted"/>